<dbReference type="PANTHER" id="PTHR30135:SF3">
    <property type="entry name" value="GLUCONEOGENESIS FACTOR-RELATED"/>
    <property type="match status" value="1"/>
</dbReference>
<accession>A0A402CR96</accession>
<dbReference type="GO" id="GO:0043743">
    <property type="term" value="F:LPPG:FO 2-phospho-L-lactate transferase activity"/>
    <property type="evidence" value="ECO:0007669"/>
    <property type="project" value="InterPro"/>
</dbReference>
<comment type="subcellular location">
    <subcellularLocation>
        <location evidence="1">Cytoplasm</location>
    </subcellularLocation>
</comment>
<keyword evidence="3" id="KW-1185">Reference proteome</keyword>
<dbReference type="Proteomes" id="UP000287394">
    <property type="component" value="Chromosome"/>
</dbReference>
<organism evidence="2 3">
    <name type="scientific">Capsulimonas corticalis</name>
    <dbReference type="NCBI Taxonomy" id="2219043"/>
    <lineage>
        <taxon>Bacteria</taxon>
        <taxon>Bacillati</taxon>
        <taxon>Armatimonadota</taxon>
        <taxon>Armatimonadia</taxon>
        <taxon>Capsulimonadales</taxon>
        <taxon>Capsulimonadaceae</taxon>
        <taxon>Capsulimonas</taxon>
    </lineage>
</organism>
<dbReference type="RefSeq" id="WP_119319838.1">
    <property type="nucleotide sequence ID" value="NZ_AP025739.1"/>
</dbReference>
<dbReference type="EMBL" id="AP025739">
    <property type="protein sequence ID" value="BDI34477.1"/>
    <property type="molecule type" value="Genomic_DNA"/>
</dbReference>
<dbReference type="FunCoup" id="A0A402CR96">
    <property type="interactions" value="70"/>
</dbReference>
<reference evidence="2 3" key="1">
    <citation type="journal article" date="2019" name="Int. J. Syst. Evol. Microbiol.">
        <title>Capsulimonas corticalis gen. nov., sp. nov., an aerobic capsulated bacterium, of a novel bacterial order, Capsulimonadales ord. nov., of the class Armatimonadia of the phylum Armatimonadetes.</title>
        <authorList>
            <person name="Li J."/>
            <person name="Kudo C."/>
            <person name="Tonouchi A."/>
        </authorList>
    </citation>
    <scope>NUCLEOTIDE SEQUENCE [LARGE SCALE GENOMIC DNA]</scope>
    <source>
        <strain evidence="2 3">AX-7</strain>
    </source>
</reference>
<name>A0A402CR96_9BACT</name>
<dbReference type="InterPro" id="IPR010119">
    <property type="entry name" value="Gluconeogen_factor"/>
</dbReference>
<dbReference type="CDD" id="cd07187">
    <property type="entry name" value="YvcK_like"/>
    <property type="match status" value="1"/>
</dbReference>
<keyword evidence="1" id="KW-0963">Cytoplasm</keyword>
<proteinExistence type="inferred from homology"/>
<comment type="function">
    <text evidence="1">Required for morphogenesis under gluconeogenic growth conditions.</text>
</comment>
<dbReference type="SUPFAM" id="SSF142338">
    <property type="entry name" value="CofD-like"/>
    <property type="match status" value="1"/>
</dbReference>
<evidence type="ECO:0000313" key="3">
    <source>
        <dbReference type="Proteomes" id="UP000287394"/>
    </source>
</evidence>
<dbReference type="Gene3D" id="3.40.50.10680">
    <property type="entry name" value="CofD-like domains"/>
    <property type="match status" value="1"/>
</dbReference>
<evidence type="ECO:0000313" key="2">
    <source>
        <dbReference type="EMBL" id="BDI34477.1"/>
    </source>
</evidence>
<dbReference type="GO" id="GO:0008360">
    <property type="term" value="P:regulation of cell shape"/>
    <property type="evidence" value="ECO:0007669"/>
    <property type="project" value="UniProtKB-UniRule"/>
</dbReference>
<protein>
    <recommendedName>
        <fullName evidence="1">Putative gluconeogenesis factor</fullName>
    </recommendedName>
</protein>
<gene>
    <name evidence="2" type="ORF">CCAX7_65280</name>
</gene>
<dbReference type="HAMAP" id="MF_00973">
    <property type="entry name" value="Gluconeogen_factor"/>
    <property type="match status" value="1"/>
</dbReference>
<comment type="similarity">
    <text evidence="1">Belongs to the gluconeogenesis factor family.</text>
</comment>
<dbReference type="GO" id="GO:0005737">
    <property type="term" value="C:cytoplasm"/>
    <property type="evidence" value="ECO:0007669"/>
    <property type="project" value="UniProtKB-SubCell"/>
</dbReference>
<dbReference type="OrthoDB" id="9783842at2"/>
<dbReference type="Pfam" id="PF01933">
    <property type="entry name" value="CofD"/>
    <property type="match status" value="1"/>
</dbReference>
<dbReference type="PANTHER" id="PTHR30135">
    <property type="entry name" value="UNCHARACTERIZED PROTEIN YVCK-RELATED"/>
    <property type="match status" value="1"/>
</dbReference>
<dbReference type="InterPro" id="IPR038136">
    <property type="entry name" value="CofD-like_dom_sf"/>
</dbReference>
<sequence>MIKQLRSSLKWLYPGMRVKRWMLLTFIGVMLVIVGAALATNLKGLTYIQNLDDLSYLILTKTRLPPPNAIQFVVLGLLIGAIGFTFVLISIVQFNRSVLAVVAPDARENLADRIFVQRSLAQGQRIVVLGGGTGLSTMLRGLKEYTSNIVAVVTVTDNGGSSGRLTQQMGILPPGDLRNCLVALADAEPTLSRLFQYRFEDNHEGLAGHSFGNLFIAAMTAITKGNYEDAIVATSKVLAIRGKVYPSTIQNVTLLGELEDGAIVEGETEIVHQPLPIKRMYIRPESAQPLPEVLRAIKEADAIILGPGSVYTSVVPNLLVEGIADAISRSKAVKVYVCNVMTQPGETQGFSASDHIKAIAEHAPGKKIVTHVLVNKERPAPELLEKYEKHGQKFVEPDLDAIRALGYTPVPGNFISQADVVRHDSARLAEAIFRIVL</sequence>
<evidence type="ECO:0000256" key="1">
    <source>
        <dbReference type="HAMAP-Rule" id="MF_00973"/>
    </source>
</evidence>
<dbReference type="InterPro" id="IPR002882">
    <property type="entry name" value="CofD"/>
</dbReference>
<dbReference type="NCBIfam" id="TIGR01826">
    <property type="entry name" value="CofD_related"/>
    <property type="match status" value="1"/>
</dbReference>
<dbReference type="KEGG" id="ccot:CCAX7_65280"/>
<dbReference type="AlphaFoldDB" id="A0A402CR96"/>